<evidence type="ECO:0000313" key="5">
    <source>
        <dbReference type="EMBL" id="PLA57356.1"/>
    </source>
</evidence>
<dbReference type="InterPro" id="IPR050624">
    <property type="entry name" value="HTH-type_Tx_Regulator"/>
</dbReference>
<reference evidence="4 7" key="2">
    <citation type="submission" date="2020-06" db="EMBL/GenBank/DDBJ databases">
        <title>Lactobacillus rhamnosus QC,genome.</title>
        <authorList>
            <person name="Yi H."/>
            <person name="Jin M."/>
        </authorList>
    </citation>
    <scope>NUCLEOTIDE SEQUENCE [LARGE SCALE GENOMIC DNA]</scope>
    <source>
        <strain evidence="4 7">QC</strain>
    </source>
</reference>
<dbReference type="EMBL" id="PKJX01000002">
    <property type="protein sequence ID" value="PLA57356.1"/>
    <property type="molecule type" value="Genomic_DNA"/>
</dbReference>
<dbReference type="EMBL" id="JABXWP010000006">
    <property type="protein sequence ID" value="NVO88009.1"/>
    <property type="molecule type" value="Genomic_DNA"/>
</dbReference>
<dbReference type="SUPFAM" id="SSF46689">
    <property type="entry name" value="Homeodomain-like"/>
    <property type="match status" value="1"/>
</dbReference>
<dbReference type="InterPro" id="IPR001647">
    <property type="entry name" value="HTH_TetR"/>
</dbReference>
<evidence type="ECO:0000313" key="4">
    <source>
        <dbReference type="EMBL" id="NVO88009.1"/>
    </source>
</evidence>
<organism evidence="4 7">
    <name type="scientific">Lacticaseibacillus rhamnosus</name>
    <name type="common">Lactobacillus rhamnosus</name>
    <dbReference type="NCBI Taxonomy" id="47715"/>
    <lineage>
        <taxon>Bacteria</taxon>
        <taxon>Bacillati</taxon>
        <taxon>Bacillota</taxon>
        <taxon>Bacilli</taxon>
        <taxon>Lactobacillales</taxon>
        <taxon>Lactobacillaceae</taxon>
        <taxon>Lacticaseibacillus</taxon>
    </lineage>
</organism>
<feature type="domain" description="HTH tetR-type" evidence="3">
    <location>
        <begin position="6"/>
        <end position="66"/>
    </location>
</feature>
<evidence type="ECO:0000256" key="2">
    <source>
        <dbReference type="PROSITE-ProRule" id="PRU00335"/>
    </source>
</evidence>
<dbReference type="Pfam" id="PF00440">
    <property type="entry name" value="TetR_N"/>
    <property type="match status" value="1"/>
</dbReference>
<dbReference type="Proteomes" id="UP000542889">
    <property type="component" value="Unassembled WGS sequence"/>
</dbReference>
<dbReference type="eggNOG" id="COG1309">
    <property type="taxonomic scope" value="Bacteria"/>
</dbReference>
<dbReference type="GO" id="GO:0003677">
    <property type="term" value="F:DNA binding"/>
    <property type="evidence" value="ECO:0007669"/>
    <property type="project" value="UniProtKB-UniRule"/>
</dbReference>
<dbReference type="PROSITE" id="PS50977">
    <property type="entry name" value="HTH_TETR_2"/>
    <property type="match status" value="1"/>
</dbReference>
<evidence type="ECO:0000259" key="3">
    <source>
        <dbReference type="PROSITE" id="PS50977"/>
    </source>
</evidence>
<sequence length="181" mass="21201">MNKTALRSKQAIVTALFNKLASYPFNELTISEIAAEANVSRKTFYQHFPSKFAIVQYYTQSTVQAYLTTVADQKIKNFHDLLCCYFSFWQEQRHELLVLQKNNLLGFVFEAQRQQLLQMLPQQAMPWHSPTKDETVIDLLIIGGVWNILLYYLTPDRLIDPEKLTRIIINSLKDHLVYLRD</sequence>
<dbReference type="Proteomes" id="UP000234212">
    <property type="component" value="Unassembled WGS sequence"/>
</dbReference>
<dbReference type="PANTHER" id="PTHR43479">
    <property type="entry name" value="ACREF/ENVCD OPERON REPRESSOR-RELATED"/>
    <property type="match status" value="1"/>
</dbReference>
<gene>
    <name evidence="5" type="ORF">CYJ91_06020</name>
    <name evidence="4" type="ORF">HWN39_05770</name>
</gene>
<evidence type="ECO:0000313" key="7">
    <source>
        <dbReference type="Proteomes" id="UP000542889"/>
    </source>
</evidence>
<comment type="caution">
    <text evidence="4">The sequence shown here is derived from an EMBL/GenBank/DDBJ whole genome shotgun (WGS) entry which is preliminary data.</text>
</comment>
<dbReference type="PANTHER" id="PTHR43479:SF7">
    <property type="entry name" value="TETR-FAMILY TRANSCRIPTIONAL REGULATOR"/>
    <property type="match status" value="1"/>
</dbReference>
<evidence type="ECO:0000313" key="6">
    <source>
        <dbReference type="Proteomes" id="UP000234212"/>
    </source>
</evidence>
<reference evidence="5 6" key="1">
    <citation type="submission" date="2017-12" db="EMBL/GenBank/DDBJ databases">
        <title>Phylogenetic diversity of female urinary microbiome.</title>
        <authorList>
            <person name="Thomas-White K."/>
            <person name="Wolfe A.J."/>
        </authorList>
    </citation>
    <scope>NUCLEOTIDE SEQUENCE [LARGE SCALE GENOMIC DNA]</scope>
    <source>
        <strain evidence="5 6">UMB0004</strain>
    </source>
</reference>
<accession>A0A0M2G169</accession>
<dbReference type="InterPro" id="IPR009057">
    <property type="entry name" value="Homeodomain-like_sf"/>
</dbReference>
<protein>
    <submittedName>
        <fullName evidence="4">TetR/AcrR family transcriptional regulator</fullName>
    </submittedName>
</protein>
<name>A0A0M2G169_LACRH</name>
<keyword evidence="1 2" id="KW-0238">DNA-binding</keyword>
<dbReference type="AlphaFoldDB" id="A0A0M2G169"/>
<feature type="DNA-binding region" description="H-T-H motif" evidence="2">
    <location>
        <begin position="29"/>
        <end position="48"/>
    </location>
</feature>
<dbReference type="GeneID" id="69830671"/>
<evidence type="ECO:0000256" key="1">
    <source>
        <dbReference type="ARBA" id="ARBA00023125"/>
    </source>
</evidence>
<proteinExistence type="predicted"/>
<dbReference type="Gene3D" id="1.10.357.10">
    <property type="entry name" value="Tetracycline Repressor, domain 2"/>
    <property type="match status" value="1"/>
</dbReference>
<dbReference type="RefSeq" id="WP_005710860.1">
    <property type="nucleotide sequence ID" value="NZ_CAKMAS010000001.1"/>
</dbReference>